<dbReference type="PANTHER" id="PTHR43390">
    <property type="entry name" value="SIGNAL PEPTIDASE I"/>
    <property type="match status" value="1"/>
</dbReference>
<name>A0A4Q0VW81_9BACI</name>
<evidence type="ECO:0000256" key="7">
    <source>
        <dbReference type="RuleBase" id="RU362042"/>
    </source>
</evidence>
<dbReference type="GO" id="GO:0009003">
    <property type="term" value="F:signal peptidase activity"/>
    <property type="evidence" value="ECO:0007669"/>
    <property type="project" value="UniProtKB-EC"/>
</dbReference>
<dbReference type="GO" id="GO:0005886">
    <property type="term" value="C:plasma membrane"/>
    <property type="evidence" value="ECO:0007669"/>
    <property type="project" value="UniProtKB-SubCell"/>
</dbReference>
<dbReference type="NCBIfam" id="TIGR02227">
    <property type="entry name" value="sigpep_I_bact"/>
    <property type="match status" value="1"/>
</dbReference>
<feature type="domain" description="Peptidase S26" evidence="8">
    <location>
        <begin position="30"/>
        <end position="180"/>
    </location>
</feature>
<proteinExistence type="inferred from homology"/>
<protein>
    <recommendedName>
        <fullName evidence="4 7">Signal peptidase I</fullName>
        <ecNumber evidence="4 7">3.4.21.89</ecNumber>
    </recommendedName>
</protein>
<gene>
    <name evidence="9" type="primary">lepB</name>
    <name evidence="9" type="ORF">DS745_05605</name>
</gene>
<evidence type="ECO:0000313" key="9">
    <source>
        <dbReference type="EMBL" id="RXJ02785.1"/>
    </source>
</evidence>
<evidence type="ECO:0000256" key="1">
    <source>
        <dbReference type="ARBA" id="ARBA00000677"/>
    </source>
</evidence>
<dbReference type="Proteomes" id="UP000290649">
    <property type="component" value="Unassembled WGS sequence"/>
</dbReference>
<accession>A0A4Q0VW81</accession>
<dbReference type="InterPro" id="IPR000223">
    <property type="entry name" value="Pept_S26A_signal_pept_1"/>
</dbReference>
<dbReference type="InterPro" id="IPR036286">
    <property type="entry name" value="LexA/Signal_pep-like_sf"/>
</dbReference>
<dbReference type="Pfam" id="PF10502">
    <property type="entry name" value="Peptidase_S26"/>
    <property type="match status" value="1"/>
</dbReference>
<dbReference type="CDD" id="cd06530">
    <property type="entry name" value="S26_SPase_I"/>
    <property type="match status" value="1"/>
</dbReference>
<comment type="catalytic activity">
    <reaction evidence="1 7">
        <text>Cleavage of hydrophobic, N-terminal signal or leader sequences from secreted and periplasmic proteins.</text>
        <dbReference type="EC" id="3.4.21.89"/>
    </reaction>
</comment>
<feature type="active site" evidence="6">
    <location>
        <position position="99"/>
    </location>
</feature>
<dbReference type="OrthoDB" id="9802919at2"/>
<dbReference type="PANTHER" id="PTHR43390:SF1">
    <property type="entry name" value="CHLOROPLAST PROCESSING PEPTIDASE"/>
    <property type="match status" value="1"/>
</dbReference>
<evidence type="ECO:0000256" key="5">
    <source>
        <dbReference type="ARBA" id="ARBA00022801"/>
    </source>
</evidence>
<dbReference type="EMBL" id="QOUX01000021">
    <property type="protein sequence ID" value="RXJ02785.1"/>
    <property type="molecule type" value="Genomic_DNA"/>
</dbReference>
<dbReference type="InterPro" id="IPR019533">
    <property type="entry name" value="Peptidase_S26"/>
</dbReference>
<dbReference type="GO" id="GO:0004252">
    <property type="term" value="F:serine-type endopeptidase activity"/>
    <property type="evidence" value="ECO:0007669"/>
    <property type="project" value="InterPro"/>
</dbReference>
<evidence type="ECO:0000259" key="8">
    <source>
        <dbReference type="Pfam" id="PF10502"/>
    </source>
</evidence>
<comment type="caution">
    <text evidence="9">The sequence shown here is derived from an EMBL/GenBank/DDBJ whole genome shotgun (WGS) entry which is preliminary data.</text>
</comment>
<reference evidence="9 10" key="1">
    <citation type="journal article" date="2019" name="Int. J. Syst. Evol. Microbiol.">
        <title>Anaerobacillus alkaliphilus sp. nov., a novel alkaliphilic and moderately halophilic bacterium.</title>
        <authorList>
            <person name="Borsodi A.K."/>
            <person name="Aszalos J.M."/>
            <person name="Bihari P."/>
            <person name="Nagy I."/>
            <person name="Schumann P."/>
            <person name="Sproer C."/>
            <person name="Kovacs A.L."/>
            <person name="Boka K."/>
            <person name="Dobosy P."/>
            <person name="Ovari M."/>
            <person name="Szili-Kovacs T."/>
            <person name="Toth E."/>
        </authorList>
    </citation>
    <scope>NUCLEOTIDE SEQUENCE [LARGE SCALE GENOMIC DNA]</scope>
    <source>
        <strain evidence="9 10">B16-10</strain>
    </source>
</reference>
<keyword evidence="7" id="KW-0812">Transmembrane</keyword>
<dbReference type="EC" id="3.4.21.89" evidence="4 7"/>
<sequence length="193" mass="21031">MQYATNLEIETIPVGKQNEEKKRDNKKEIIGWVKFIFFLMLAVFAIKTTIGFTLIVGDSMQPSLKDGSFLLVNKLSATIGEPNYGDVVVLEEGGYDVIKRVIGVPGDTVSISDGIVYVNEIPLPELHTIGDANDMAAVTVGLGHIFVMGDNRTPGESLDSRDPNMGPVPITNIKGYASVSLFPFYKIAKPLQL</sequence>
<dbReference type="RefSeq" id="WP_129077294.1">
    <property type="nucleotide sequence ID" value="NZ_QOUX01000021.1"/>
</dbReference>
<dbReference type="AlphaFoldDB" id="A0A4Q0VW81"/>
<dbReference type="SUPFAM" id="SSF51306">
    <property type="entry name" value="LexA/Signal peptidase"/>
    <property type="match status" value="1"/>
</dbReference>
<feature type="active site" evidence="6">
    <location>
        <position position="59"/>
    </location>
</feature>
<evidence type="ECO:0000256" key="3">
    <source>
        <dbReference type="ARBA" id="ARBA00009370"/>
    </source>
</evidence>
<dbReference type="InterPro" id="IPR019757">
    <property type="entry name" value="Pept_S26A_signal_pept_1_Lys-AS"/>
</dbReference>
<comment type="similarity">
    <text evidence="3 7">Belongs to the peptidase S26 family.</text>
</comment>
<feature type="transmembrane region" description="Helical" evidence="7">
    <location>
        <begin position="31"/>
        <end position="56"/>
    </location>
</feature>
<dbReference type="PRINTS" id="PR00727">
    <property type="entry name" value="LEADERPTASE"/>
</dbReference>
<keyword evidence="7" id="KW-0472">Membrane</keyword>
<keyword evidence="7" id="KW-0645">Protease</keyword>
<comment type="subcellular location">
    <subcellularLocation>
        <location evidence="2">Cell membrane</location>
        <topology evidence="2">Single-pass type II membrane protein</topology>
    </subcellularLocation>
    <subcellularLocation>
        <location evidence="7">Membrane</location>
        <topology evidence="7">Single-pass type II membrane protein</topology>
    </subcellularLocation>
</comment>
<dbReference type="PROSITE" id="PS00760">
    <property type="entry name" value="SPASE_I_2"/>
    <property type="match status" value="1"/>
</dbReference>
<evidence type="ECO:0000256" key="6">
    <source>
        <dbReference type="PIRSR" id="PIRSR600223-1"/>
    </source>
</evidence>
<evidence type="ECO:0000256" key="2">
    <source>
        <dbReference type="ARBA" id="ARBA00004401"/>
    </source>
</evidence>
<evidence type="ECO:0000313" key="10">
    <source>
        <dbReference type="Proteomes" id="UP000290649"/>
    </source>
</evidence>
<keyword evidence="5 7" id="KW-0378">Hydrolase</keyword>
<keyword evidence="10" id="KW-1185">Reference proteome</keyword>
<dbReference type="Gene3D" id="2.10.109.10">
    <property type="entry name" value="Umud Fragment, subunit A"/>
    <property type="match status" value="1"/>
</dbReference>
<evidence type="ECO:0000256" key="4">
    <source>
        <dbReference type="ARBA" id="ARBA00013208"/>
    </source>
</evidence>
<organism evidence="9 10">
    <name type="scientific">Anaerobacillus alkaliphilus</name>
    <dbReference type="NCBI Taxonomy" id="1548597"/>
    <lineage>
        <taxon>Bacteria</taxon>
        <taxon>Bacillati</taxon>
        <taxon>Bacillota</taxon>
        <taxon>Bacilli</taxon>
        <taxon>Bacillales</taxon>
        <taxon>Bacillaceae</taxon>
        <taxon>Anaerobacillus</taxon>
    </lineage>
</organism>
<keyword evidence="7" id="KW-1133">Transmembrane helix</keyword>
<dbReference type="GO" id="GO:0006465">
    <property type="term" value="P:signal peptide processing"/>
    <property type="evidence" value="ECO:0007669"/>
    <property type="project" value="InterPro"/>
</dbReference>